<feature type="compositionally biased region" description="Basic and acidic residues" evidence="25">
    <location>
        <begin position="1369"/>
        <end position="1385"/>
    </location>
</feature>
<evidence type="ECO:0000256" key="6">
    <source>
        <dbReference type="ARBA" id="ARBA00022553"/>
    </source>
</evidence>
<keyword evidence="29" id="KW-1185">Reference proteome</keyword>
<sequence>MWCNWHDRLINAVSMARRSCWKSRHKPGSCPVSAGFRTGLVALCLWLSATSSGCSAKVVQKDAEFDVTYNDTVTSDIQAIYAFNHTVSRNKTEGVRVSVDVQASGVESPILFVVRQKQAVVSFQVPLILRGLYQRKYPYAHVGRTLCQPPTRAASETQFFFVDVSTLSNVGTHYQLRVSRVDSFTLHTDKKFSFIATPSQPQFFKYEFPEGVDTVIVKVNSQMTFPCSVMSIQDILCPVYDLDNNVAFIGMYQTMTKTAAITVQRKDFPSNSFYVVVVVKTEDEACGGPLRFYPLRPDELIDAGNRSKELDVVVSPAISSEVYVMGMLFCLGIFLSFYVLTFLVACVENKRMHRKRDGLLSTPDMSPAETASLLGKGVAPASPYEYGSFADNGSTLSSEAITDSVTSAEANYGYMERSMEHVGRVRQESLSSVEEDDYDTLADIDSDKNIVRTKKFLCVSDLARKDKRVLSKKYQIYFWNIATIAVFYALPVIQLVITYQTVVNVTGNQDICYYNFLCAHPLGALSAFNNILSNLGYVMLGLLFLLIVLQRDIVHNRALMRSDLAALECGIPKHFGLFYAMGTALMMEGLLSACYHVCPNYTNFQFDTSFMYMIAGLCMLKLYQKRHPDINASAYTAYACLAAVIFFSVLGVVFGKGNTVFWIVFSIIHILATMLLSTQLYYMGRWRLDSGILRRVLHVIYTDCIRQCSGPMYIDRMVLLVMGNIVNWSLAAYGLIERPNDFASYLLAIAICNLLLYFAFYIIMKLRSGERIQCLALVCILFTAVVWGFALFFFFQGLSTWQKTPAESREHNRECILLSFFDDHDIWHFLSSIAMFGSFLVLLTMDDDLDNLRSGKCYDATRTLSPSLQEDQNCQAGTMSAAALQIGDQLILEEDYDENYIPSEQEILEYAREIGIDPDQEPELMWLAREGIVAPLPGEWKPCQDVTGDVYYFNFSSGQSTWDHPCDEQYRRLVVQERERAPAHSGPAKKDKKKKEKKEKKVKKGKELIKAPAPVSSALGPLTAPLGSLAPLRGLSSAPVPSLRGSAGSSGGLEPLKKPLGASLSTLSSSLLGGRQEERVSLSLPGFDDDDDEEEKVSENEFSRGTGRLLQNLHLDLDALGGGLQYEDSEVSISGPAEEKTEPELQVRALSPEHNPDPLSQDSLRGRHLHSSPPGGSRGGSSAEACPPSQSPGEEEEEEDEEGSAAPEEVLEEAGEGSRREEEEREGGEGEGEREGRSTKAEGGEESVRTVGRCTEMAGERESDEEVQREARERHSPTEEEVGDNKDGVVEQSVESEDGRGGEEERREVVERRSVEAQGRTGGVSESREGEQGGGDNREEEEEEEEAGGSESSEGLLTPDPCPAEGSEASEHIEEASSSTEDPKAAFRSKLLENVLNLEDLSPAEPEPPLKKVSEEAMKEVKEKEEEEERRKRAEAAERRLQRVSKEDAANRKLSRSEGAESEHSWFSEPRPQGEASEAGLTQSSREEGPGVEELKEEAQGEVKEERERALWEREERLQRLREELREEEGEEERRLKEENEERLRTLKRRLEAERKEEESRLRGEAELQLQELQESELREREKKERKLREEGALRLQELQEALEAEKETLEERRRQEVGRLREDAEKELREERLRLKEERTAQLESLRAERRGSESRVEVRSPRQEQHVAEYQRELGDMLQEVREEVQREHNRKLDQLKEEHRSELESIRERHLEEERLQRERLLGELQEERSRLRASQSAQLEELHLQLDSHLQETRQTHTLKENELQELGQRLELRAKELKTQNAILQSQAEDLRKRREQLRGEEGEVQRGLESLPRILEERDALREEVGRAREENRRLKEKNDHLENKVELLQARCDQLNRRVSDLELGERARQASQTQQRDEERGREREGEEKEAPTQEAPPAGQEEALQLEDLEPPPATSTPPLSRGSESSLDDVRQYVSSEGVSLQKARRFLERQSGNLSERQAELRAARTSWAQDPGRDTATQDLFRNLQQEASHLEQLRATVQRGQTLLRRKEERLNQLETSLQEELSDDEVLRETAGRRVTFEASESELSSIDALDGTGPHPTVPAKVQQLADSLQHISGQLSSVLGALGTLAHRQTPPLSAYSALPFSLSRPPAPAWAPPGGTPPRGLGDPRPGQWARLFPGAVEANGFLSTGSHSAANGFLSTGSHSAYPAYAPASSGSLRSLRSLCSKQPVCAEVDSQRLQARINETKRWLESRRKESSIPLLTRYRNPPSLNGLVQLSLDENNQIKVYHY</sequence>
<evidence type="ECO:0000256" key="23">
    <source>
        <dbReference type="ARBA" id="ARBA00067900"/>
    </source>
</evidence>
<dbReference type="GO" id="GO:0005634">
    <property type="term" value="C:nucleus"/>
    <property type="evidence" value="ECO:0007669"/>
    <property type="project" value="UniProtKB-SubCell"/>
</dbReference>
<keyword evidence="9" id="KW-0732">Signal</keyword>
<keyword evidence="18" id="KW-0206">Cytoskeleton</keyword>
<organism evidence="28 29">
    <name type="scientific">Conger conger</name>
    <name type="common">Conger eel</name>
    <name type="synonym">Muraena conger</name>
    <dbReference type="NCBI Taxonomy" id="82655"/>
    <lineage>
        <taxon>Eukaryota</taxon>
        <taxon>Metazoa</taxon>
        <taxon>Chordata</taxon>
        <taxon>Craniata</taxon>
        <taxon>Vertebrata</taxon>
        <taxon>Euteleostomi</taxon>
        <taxon>Actinopterygii</taxon>
        <taxon>Neopterygii</taxon>
        <taxon>Teleostei</taxon>
        <taxon>Anguilliformes</taxon>
        <taxon>Congridae</taxon>
        <taxon>Conger</taxon>
    </lineage>
</organism>
<keyword evidence="20" id="KW-0131">Cell cycle</keyword>
<feature type="compositionally biased region" description="Acidic residues" evidence="25">
    <location>
        <begin position="1193"/>
        <end position="1215"/>
    </location>
</feature>
<feature type="compositionally biased region" description="Basic and acidic residues" evidence="25">
    <location>
        <begin position="1216"/>
        <end position="1248"/>
    </location>
</feature>
<feature type="transmembrane region" description="Helical" evidence="26">
    <location>
        <begin position="826"/>
        <end position="845"/>
    </location>
</feature>
<evidence type="ECO:0000256" key="4">
    <source>
        <dbReference type="ARBA" id="ARBA00006618"/>
    </source>
</evidence>
<feature type="transmembrane region" description="Helical" evidence="26">
    <location>
        <begin position="635"/>
        <end position="654"/>
    </location>
</feature>
<dbReference type="GO" id="GO:0097539">
    <property type="term" value="C:ciliary transition fiber"/>
    <property type="evidence" value="ECO:0007669"/>
    <property type="project" value="UniProtKB-ARBA"/>
</dbReference>
<keyword evidence="8 26" id="KW-0812">Transmembrane</keyword>
<evidence type="ECO:0000256" key="24">
    <source>
        <dbReference type="SAM" id="Coils"/>
    </source>
</evidence>
<dbReference type="GO" id="GO:0005764">
    <property type="term" value="C:lysosome"/>
    <property type="evidence" value="ECO:0007669"/>
    <property type="project" value="TreeGrafter"/>
</dbReference>
<dbReference type="GO" id="GO:0003725">
    <property type="term" value="F:double-stranded RNA binding"/>
    <property type="evidence" value="ECO:0007669"/>
    <property type="project" value="TreeGrafter"/>
</dbReference>
<feature type="region of interest" description="Disordered" evidence="25">
    <location>
        <begin position="1870"/>
        <end position="1944"/>
    </location>
</feature>
<evidence type="ECO:0000256" key="25">
    <source>
        <dbReference type="SAM" id="MobiDB-lite"/>
    </source>
</evidence>
<dbReference type="FunFam" id="3.30.1470.10:FF:000001">
    <property type="entry name" value="Centrosomal protein of 164 kDa"/>
    <property type="match status" value="1"/>
</dbReference>
<evidence type="ECO:0000256" key="11">
    <source>
        <dbReference type="ARBA" id="ARBA00022776"/>
    </source>
</evidence>
<keyword evidence="17" id="KW-0234">DNA repair</keyword>
<feature type="compositionally biased region" description="Acidic residues" evidence="25">
    <location>
        <begin position="1087"/>
        <end position="1096"/>
    </location>
</feature>
<comment type="subcellular location">
    <subcellularLocation>
        <location evidence="1">Cytoplasm</location>
        <location evidence="1">Cytoskeleton</location>
        <location evidence="1">Microtubule organizing center</location>
        <location evidence="1">Centrosome</location>
        <location evidence="1">Centriole</location>
    </subcellularLocation>
    <subcellularLocation>
        <location evidence="3">Membrane</location>
        <topology evidence="3">Multi-pass membrane protein</topology>
    </subcellularLocation>
    <subcellularLocation>
        <location evidence="2">Nucleus</location>
    </subcellularLocation>
</comment>
<evidence type="ECO:0000256" key="14">
    <source>
        <dbReference type="ARBA" id="ARBA00023054"/>
    </source>
</evidence>
<keyword evidence="13 26" id="KW-1133">Transmembrane helix</keyword>
<comment type="function">
    <text evidence="21">Plays a role in microtubule organization and/or maintenance for the formation of primary cilia (PC), a microtubule-based structure that protrudes from the surface of epithelial cells. Plays a critical role in G2/M checkpoint and nuclear divisions. A key player in the DNA damage-activated ATR/ATM signaling cascade since it is required for the proper phosphorylation of H2AX, RPA, CHEK2 and CHEK1. Plays a critical role in chromosome segregation, acting as a mediator required for the maintenance of genomic stability through modulation of MDC1, RPA and CHEK1.</text>
</comment>
<evidence type="ECO:0000313" key="28">
    <source>
        <dbReference type="EMBL" id="KAJ8256541.1"/>
    </source>
</evidence>
<reference evidence="28" key="1">
    <citation type="journal article" date="2023" name="Science">
        <title>Genome structures resolve the early diversification of teleost fishes.</title>
        <authorList>
            <person name="Parey E."/>
            <person name="Louis A."/>
            <person name="Montfort J."/>
            <person name="Bouchez O."/>
            <person name="Roques C."/>
            <person name="Iampietro C."/>
            <person name="Lluch J."/>
            <person name="Castinel A."/>
            <person name="Donnadieu C."/>
            <person name="Desvignes T."/>
            <person name="Floi Bucao C."/>
            <person name="Jouanno E."/>
            <person name="Wen M."/>
            <person name="Mejri S."/>
            <person name="Dirks R."/>
            <person name="Jansen H."/>
            <person name="Henkel C."/>
            <person name="Chen W.J."/>
            <person name="Zahm M."/>
            <person name="Cabau C."/>
            <person name="Klopp C."/>
            <person name="Thompson A.W."/>
            <person name="Robinson-Rechavi M."/>
            <person name="Braasch I."/>
            <person name="Lecointre G."/>
            <person name="Bobe J."/>
            <person name="Postlethwait J.H."/>
            <person name="Berthelot C."/>
            <person name="Roest Crollius H."/>
            <person name="Guiguen Y."/>
        </authorList>
    </citation>
    <scope>NUCLEOTIDE SEQUENCE</scope>
    <source>
        <strain evidence="28">Concon-B</strain>
    </source>
</reference>
<feature type="transmembrane region" description="Helical" evidence="26">
    <location>
        <begin position="660"/>
        <end position="682"/>
    </location>
</feature>
<evidence type="ECO:0000256" key="15">
    <source>
        <dbReference type="ARBA" id="ARBA00023136"/>
    </source>
</evidence>
<evidence type="ECO:0000259" key="27">
    <source>
        <dbReference type="PROSITE" id="PS50020"/>
    </source>
</evidence>
<dbReference type="Gene3D" id="3.30.1470.10">
    <property type="entry name" value="Photosystem I PsaD, reaction center subunit II"/>
    <property type="match status" value="1"/>
</dbReference>
<evidence type="ECO:0000256" key="13">
    <source>
        <dbReference type="ARBA" id="ARBA00022989"/>
    </source>
</evidence>
<feature type="compositionally biased region" description="Basic and acidic residues" evidence="25">
    <location>
        <begin position="1532"/>
        <end position="1542"/>
    </location>
</feature>
<evidence type="ECO:0000256" key="1">
    <source>
        <dbReference type="ARBA" id="ARBA00004114"/>
    </source>
</evidence>
<feature type="region of interest" description="Disordered" evidence="25">
    <location>
        <begin position="1687"/>
        <end position="1708"/>
    </location>
</feature>
<dbReference type="GO" id="GO:0051301">
    <property type="term" value="P:cell division"/>
    <property type="evidence" value="ECO:0007669"/>
    <property type="project" value="UniProtKB-KW"/>
</dbReference>
<keyword evidence="7" id="KW-0132">Cell division</keyword>
<evidence type="ECO:0000256" key="17">
    <source>
        <dbReference type="ARBA" id="ARBA00023204"/>
    </source>
</evidence>
<dbReference type="EMBL" id="JAFJMO010000014">
    <property type="protein sequence ID" value="KAJ8256541.1"/>
    <property type="molecule type" value="Genomic_DNA"/>
</dbReference>
<dbReference type="InterPro" id="IPR001202">
    <property type="entry name" value="WW_dom"/>
</dbReference>
<dbReference type="InterPro" id="IPR025958">
    <property type="entry name" value="SID1_TM_fam"/>
</dbReference>
<proteinExistence type="inferred from homology"/>
<feature type="transmembrane region" description="Helical" evidence="26">
    <location>
        <begin position="575"/>
        <end position="598"/>
    </location>
</feature>
<dbReference type="OrthoDB" id="416618at2759"/>
<comment type="subunit">
    <text evidence="22">Interacts (via N-terminus) with ATRIP. Interacts with ATM, ATR and MDC1. Interacts with XPA (via N-terminus) upon UV irradiation. Interacts with CEP83, CCDC92, TTBK2, DVL3, NPHP3 and weakly with NPHP4. Interacts with DZIP1.</text>
</comment>
<evidence type="ECO:0000256" key="10">
    <source>
        <dbReference type="ARBA" id="ARBA00022763"/>
    </source>
</evidence>
<keyword evidence="6" id="KW-0597">Phosphoprotein</keyword>
<dbReference type="CDD" id="cd00201">
    <property type="entry name" value="WW"/>
    <property type="match status" value="1"/>
</dbReference>
<evidence type="ECO:0000256" key="12">
    <source>
        <dbReference type="ARBA" id="ARBA00022794"/>
    </source>
</evidence>
<dbReference type="GO" id="GO:0051033">
    <property type="term" value="F:RNA transmembrane transporter activity"/>
    <property type="evidence" value="ECO:0007669"/>
    <property type="project" value="TreeGrafter"/>
</dbReference>
<feature type="compositionally biased region" description="Low complexity" evidence="25">
    <location>
        <begin position="1060"/>
        <end position="1074"/>
    </location>
</feature>
<feature type="compositionally biased region" description="Basic and acidic residues" evidence="25">
    <location>
        <begin position="1408"/>
        <end position="1466"/>
    </location>
</feature>
<feature type="coiled-coil region" evidence="24">
    <location>
        <begin position="2003"/>
        <end position="2037"/>
    </location>
</feature>
<protein>
    <recommendedName>
        <fullName evidence="23">Centrosomal protein of 164 kDa</fullName>
    </recommendedName>
</protein>
<dbReference type="InterPro" id="IPR036020">
    <property type="entry name" value="WW_dom_sf"/>
</dbReference>
<feature type="region of interest" description="Disordered" evidence="25">
    <location>
        <begin position="1039"/>
        <end position="1109"/>
    </location>
</feature>
<feature type="region of interest" description="Disordered" evidence="25">
    <location>
        <begin position="1523"/>
        <end position="1542"/>
    </location>
</feature>
<evidence type="ECO:0000256" key="3">
    <source>
        <dbReference type="ARBA" id="ARBA00004141"/>
    </source>
</evidence>
<evidence type="ECO:0000256" key="20">
    <source>
        <dbReference type="ARBA" id="ARBA00023306"/>
    </source>
</evidence>
<comment type="caution">
    <text evidence="28">The sequence shown here is derived from an EMBL/GenBank/DDBJ whole genome shotgun (WGS) entry which is preliminary data.</text>
</comment>
<evidence type="ECO:0000256" key="2">
    <source>
        <dbReference type="ARBA" id="ARBA00004123"/>
    </source>
</evidence>
<dbReference type="Proteomes" id="UP001152803">
    <property type="component" value="Unassembled WGS sequence"/>
</dbReference>
<feature type="transmembrane region" description="Helical" evidence="26">
    <location>
        <begin position="742"/>
        <end position="763"/>
    </location>
</feature>
<dbReference type="GO" id="GO:0006281">
    <property type="term" value="P:DNA repair"/>
    <property type="evidence" value="ECO:0007669"/>
    <property type="project" value="UniProtKB-KW"/>
</dbReference>
<evidence type="ECO:0000256" key="26">
    <source>
        <dbReference type="SAM" id="Phobius"/>
    </source>
</evidence>
<dbReference type="PANTHER" id="PTHR12185:SF16">
    <property type="entry name" value="SID1 TRANSMEMBRANE FAMILY MEMBER 2"/>
    <property type="match status" value="1"/>
</dbReference>
<feature type="transmembrane region" description="Helical" evidence="26">
    <location>
        <begin position="717"/>
        <end position="736"/>
    </location>
</feature>
<feature type="region of interest" description="Disordered" evidence="25">
    <location>
        <begin position="978"/>
        <end position="1009"/>
    </location>
</feature>
<gene>
    <name evidence="28" type="ORF">COCON_G00186930</name>
</gene>
<keyword evidence="15 26" id="KW-0472">Membrane</keyword>
<feature type="compositionally biased region" description="Acidic residues" evidence="25">
    <location>
        <begin position="1338"/>
        <end position="1348"/>
    </location>
</feature>
<evidence type="ECO:0000256" key="5">
    <source>
        <dbReference type="ARBA" id="ARBA00022490"/>
    </source>
</evidence>
<evidence type="ECO:0000256" key="16">
    <source>
        <dbReference type="ARBA" id="ARBA00023180"/>
    </source>
</evidence>
<dbReference type="PANTHER" id="PTHR12185">
    <property type="entry name" value="SID1 TRANSMEMBRANE FAMILY MEMEBER"/>
    <property type="match status" value="1"/>
</dbReference>
<keyword evidence="14 24" id="KW-0175">Coiled coil</keyword>
<dbReference type="PROSITE" id="PS50020">
    <property type="entry name" value="WW_DOMAIN_2"/>
    <property type="match status" value="1"/>
</dbReference>
<dbReference type="Pfam" id="PF13965">
    <property type="entry name" value="SID-1_RNA_chan"/>
    <property type="match status" value="1"/>
</dbReference>
<feature type="region of interest" description="Disordered" evidence="25">
    <location>
        <begin position="1644"/>
        <end position="1667"/>
    </location>
</feature>
<keyword evidence="19" id="KW-0539">Nucleus</keyword>
<feature type="compositionally biased region" description="Basic and acidic residues" evidence="25">
    <location>
        <begin position="1297"/>
        <end position="1315"/>
    </location>
</feature>
<feature type="compositionally biased region" description="Basic and acidic residues" evidence="25">
    <location>
        <begin position="1883"/>
        <end position="1900"/>
    </location>
</feature>
<feature type="transmembrane region" description="Helical" evidence="26">
    <location>
        <begin position="477"/>
        <end position="497"/>
    </location>
</feature>
<keyword evidence="12" id="KW-0970">Cilium biogenesis/degradation</keyword>
<evidence type="ECO:0000256" key="21">
    <source>
        <dbReference type="ARBA" id="ARBA00056906"/>
    </source>
</evidence>
<feature type="compositionally biased region" description="Basic residues" evidence="25">
    <location>
        <begin position="990"/>
        <end position="1004"/>
    </location>
</feature>
<evidence type="ECO:0000256" key="7">
    <source>
        <dbReference type="ARBA" id="ARBA00022618"/>
    </source>
</evidence>
<keyword evidence="5" id="KW-0963">Cytoplasm</keyword>
<evidence type="ECO:0000256" key="19">
    <source>
        <dbReference type="ARBA" id="ARBA00023242"/>
    </source>
</evidence>
<feature type="transmembrane region" description="Helical" evidence="26">
    <location>
        <begin position="322"/>
        <end position="347"/>
    </location>
</feature>
<feature type="region of interest" description="Disordered" evidence="25">
    <location>
        <begin position="1548"/>
        <end position="1589"/>
    </location>
</feature>
<keyword evidence="16" id="KW-0325">Glycoprotein</keyword>
<feature type="compositionally biased region" description="Polar residues" evidence="25">
    <location>
        <begin position="1926"/>
        <end position="1935"/>
    </location>
</feature>
<feature type="compositionally biased region" description="Basic and acidic residues" evidence="25">
    <location>
        <begin position="1485"/>
        <end position="1509"/>
    </location>
</feature>
<feature type="region of interest" description="Disordered" evidence="25">
    <location>
        <begin position="1128"/>
        <end position="1509"/>
    </location>
</feature>
<dbReference type="GO" id="GO:0030030">
    <property type="term" value="P:cell projection organization"/>
    <property type="evidence" value="ECO:0007669"/>
    <property type="project" value="UniProtKB-KW"/>
</dbReference>
<dbReference type="Pfam" id="PF00397">
    <property type="entry name" value="WW"/>
    <property type="match status" value="1"/>
</dbReference>
<evidence type="ECO:0000256" key="9">
    <source>
        <dbReference type="ARBA" id="ARBA00022729"/>
    </source>
</evidence>
<evidence type="ECO:0000256" key="22">
    <source>
        <dbReference type="ARBA" id="ARBA00061715"/>
    </source>
</evidence>
<accession>A0A9Q1D2R0</accession>
<comment type="similarity">
    <text evidence="4">Belongs to the SID1 family.</text>
</comment>
<dbReference type="PROSITE" id="PS01159">
    <property type="entry name" value="WW_DOMAIN_1"/>
    <property type="match status" value="1"/>
</dbReference>
<keyword evidence="10" id="KW-0227">DNA damage</keyword>
<feature type="compositionally biased region" description="Basic and acidic residues" evidence="25">
    <location>
        <begin position="1258"/>
        <end position="1289"/>
    </location>
</feature>
<feature type="transmembrane region" description="Helical" evidence="26">
    <location>
        <begin position="535"/>
        <end position="554"/>
    </location>
</feature>
<name>A0A9Q1D2R0_CONCO</name>
<dbReference type="SMART" id="SM00456">
    <property type="entry name" value="WW"/>
    <property type="match status" value="1"/>
</dbReference>
<feature type="compositionally biased region" description="Basic and acidic residues" evidence="25">
    <location>
        <begin position="1576"/>
        <end position="1589"/>
    </location>
</feature>
<evidence type="ECO:0000256" key="18">
    <source>
        <dbReference type="ARBA" id="ARBA00023212"/>
    </source>
</evidence>
<feature type="domain" description="WW" evidence="27">
    <location>
        <begin position="934"/>
        <end position="967"/>
    </location>
</feature>
<evidence type="ECO:0000313" key="29">
    <source>
        <dbReference type="Proteomes" id="UP001152803"/>
    </source>
</evidence>
<feature type="transmembrane region" description="Helical" evidence="26">
    <location>
        <begin position="775"/>
        <end position="795"/>
    </location>
</feature>
<dbReference type="SUPFAM" id="SSF51045">
    <property type="entry name" value="WW domain"/>
    <property type="match status" value="1"/>
</dbReference>
<feature type="compositionally biased region" description="Basic and acidic residues" evidence="25">
    <location>
        <begin position="1548"/>
        <end position="1566"/>
    </location>
</feature>
<evidence type="ECO:0000256" key="8">
    <source>
        <dbReference type="ARBA" id="ARBA00022692"/>
    </source>
</evidence>
<dbReference type="GO" id="GO:0005886">
    <property type="term" value="C:plasma membrane"/>
    <property type="evidence" value="ECO:0007669"/>
    <property type="project" value="TreeGrafter"/>
</dbReference>
<keyword evidence="11" id="KW-0498">Mitosis</keyword>
<dbReference type="GO" id="GO:0005814">
    <property type="term" value="C:centriole"/>
    <property type="evidence" value="ECO:0007669"/>
    <property type="project" value="UniProtKB-SubCell"/>
</dbReference>